<dbReference type="AlphaFoldDB" id="A0AAP5BB44"/>
<evidence type="ECO:0000259" key="3">
    <source>
        <dbReference type="SMART" id="SM00829"/>
    </source>
</evidence>
<dbReference type="Pfam" id="PF16884">
    <property type="entry name" value="ADH_N_2"/>
    <property type="match status" value="1"/>
</dbReference>
<dbReference type="InterPro" id="IPR020843">
    <property type="entry name" value="ER"/>
</dbReference>
<dbReference type="Gene3D" id="3.40.50.720">
    <property type="entry name" value="NAD(P)-binding Rossmann-like Domain"/>
    <property type="match status" value="1"/>
</dbReference>
<feature type="domain" description="Enoyl reductase (ER)" evidence="3">
    <location>
        <begin position="22"/>
        <end position="335"/>
    </location>
</feature>
<dbReference type="PANTHER" id="PTHR43205">
    <property type="entry name" value="PROSTAGLANDIN REDUCTASE"/>
    <property type="match status" value="1"/>
</dbReference>
<proteinExistence type="predicted"/>
<keyword evidence="6" id="KW-1185">Reference proteome</keyword>
<organism evidence="5 7">
    <name type="scientific">Paraburkholderia madseniana</name>
    <dbReference type="NCBI Taxonomy" id="2599607"/>
    <lineage>
        <taxon>Bacteria</taxon>
        <taxon>Pseudomonadati</taxon>
        <taxon>Pseudomonadota</taxon>
        <taxon>Betaproteobacteria</taxon>
        <taxon>Burkholderiales</taxon>
        <taxon>Burkholderiaceae</taxon>
        <taxon>Paraburkholderia</taxon>
    </lineage>
</organism>
<evidence type="ECO:0000313" key="5">
    <source>
        <dbReference type="EMBL" id="MDQ6406859.1"/>
    </source>
</evidence>
<name>A0AAP5BB44_9BURK</name>
<dbReference type="InterPro" id="IPR011032">
    <property type="entry name" value="GroES-like_sf"/>
</dbReference>
<dbReference type="Proteomes" id="UP001209412">
    <property type="component" value="Unassembled WGS sequence"/>
</dbReference>
<dbReference type="CDD" id="cd05288">
    <property type="entry name" value="PGDH"/>
    <property type="match status" value="1"/>
</dbReference>
<dbReference type="Pfam" id="PF00107">
    <property type="entry name" value="ADH_zinc_N"/>
    <property type="match status" value="1"/>
</dbReference>
<evidence type="ECO:0000313" key="6">
    <source>
        <dbReference type="Proteomes" id="UP001209412"/>
    </source>
</evidence>
<dbReference type="GO" id="GO:0016628">
    <property type="term" value="F:oxidoreductase activity, acting on the CH-CH group of donors, NAD or NADP as acceptor"/>
    <property type="evidence" value="ECO:0007669"/>
    <property type="project" value="InterPro"/>
</dbReference>
<dbReference type="EMBL" id="JAPKHW010000004">
    <property type="protein sequence ID" value="MCX4145027.1"/>
    <property type="molecule type" value="Genomic_DNA"/>
</dbReference>
<reference evidence="5" key="1">
    <citation type="submission" date="2022-06" db="EMBL/GenBank/DDBJ databases">
        <title>PHB producers.</title>
        <authorList>
            <person name="Besaury L."/>
        </authorList>
    </citation>
    <scope>NUCLEOTIDE SEQUENCE</scope>
    <source>
        <strain evidence="5 6">SEWS6</strain>
    </source>
</reference>
<dbReference type="RefSeq" id="WP_266240116.1">
    <property type="nucleotide sequence ID" value="NZ_JAMXWF010000004.1"/>
</dbReference>
<dbReference type="InterPro" id="IPR045010">
    <property type="entry name" value="MDR_fam"/>
</dbReference>
<comment type="caution">
    <text evidence="5">The sequence shown here is derived from an EMBL/GenBank/DDBJ whole genome shotgun (WGS) entry which is preliminary data.</text>
</comment>
<evidence type="ECO:0000313" key="4">
    <source>
        <dbReference type="EMBL" id="MCX4145027.1"/>
    </source>
</evidence>
<dbReference type="FunFam" id="3.40.50.720:FF:000121">
    <property type="entry name" value="Prostaglandin reductase 2"/>
    <property type="match status" value="1"/>
</dbReference>
<sequence>MTNENAQRIVLASRPKGKPTEGDFRLEQLPVPKPGAQELLLRTLYLSLDPYMRGRMDIAKSYAPSVAIGDVMTGECIAEVIESHHAGYAVGDIVLAHSGWQTHAISDGEGVRKIDSADAPLTTRLGVLGMPGFTAYSGMRVIGQPKPGETVVVAAASGPVGATVGQLARMAGARAVGIAGGPEKCAFVRNELGFDSCVDHQAPDFAERLAETCPNGVDVYFENVGDAIWRAVAPLLNRFARVPVCGLISQFGVSEFPGPDRLPGTMRDVLSKSLTIRGFINYDFAELYPDFLREIGARVKSGEIRYKEDIVDGLENTPTAFIGMLSGRNFGKLLVRVAS</sequence>
<dbReference type="EMBL" id="JAMXWF010000004">
    <property type="protein sequence ID" value="MDQ6406859.1"/>
    <property type="molecule type" value="Genomic_DNA"/>
</dbReference>
<evidence type="ECO:0000256" key="2">
    <source>
        <dbReference type="SAM" id="MobiDB-lite"/>
    </source>
</evidence>
<dbReference type="SMART" id="SM00829">
    <property type="entry name" value="PKS_ER"/>
    <property type="match status" value="1"/>
</dbReference>
<dbReference type="InterPro" id="IPR036291">
    <property type="entry name" value="NAD(P)-bd_dom_sf"/>
</dbReference>
<feature type="region of interest" description="Disordered" evidence="2">
    <location>
        <begin position="1"/>
        <end position="22"/>
    </location>
</feature>
<dbReference type="InterPro" id="IPR041694">
    <property type="entry name" value="ADH_N_2"/>
</dbReference>
<protein>
    <submittedName>
        <fullName evidence="5">NADP-dependent oxidoreductase</fullName>
    </submittedName>
</protein>
<gene>
    <name evidence="5" type="ORF">NIE36_06460</name>
    <name evidence="4" type="ORF">OSB80_06470</name>
</gene>
<dbReference type="Gene3D" id="3.90.180.10">
    <property type="entry name" value="Medium-chain alcohol dehydrogenases, catalytic domain"/>
    <property type="match status" value="1"/>
</dbReference>
<evidence type="ECO:0000256" key="1">
    <source>
        <dbReference type="ARBA" id="ARBA00023002"/>
    </source>
</evidence>
<dbReference type="SUPFAM" id="SSF51735">
    <property type="entry name" value="NAD(P)-binding Rossmann-fold domains"/>
    <property type="match status" value="1"/>
</dbReference>
<keyword evidence="1" id="KW-0560">Oxidoreductase</keyword>
<accession>A0AAP5BB44</accession>
<dbReference type="InterPro" id="IPR013149">
    <property type="entry name" value="ADH-like_C"/>
</dbReference>
<dbReference type="PANTHER" id="PTHR43205:SF7">
    <property type="entry name" value="PROSTAGLANDIN REDUCTASE 1"/>
    <property type="match status" value="1"/>
</dbReference>
<evidence type="ECO:0000313" key="7">
    <source>
        <dbReference type="Proteomes" id="UP001242288"/>
    </source>
</evidence>
<dbReference type="SUPFAM" id="SSF50129">
    <property type="entry name" value="GroES-like"/>
    <property type="match status" value="2"/>
</dbReference>
<dbReference type="Proteomes" id="UP001242288">
    <property type="component" value="Unassembled WGS sequence"/>
</dbReference>